<dbReference type="Proteomes" id="UP000017836">
    <property type="component" value="Unassembled WGS sequence"/>
</dbReference>
<organism evidence="2 3">
    <name type="scientific">Amborella trichopoda</name>
    <dbReference type="NCBI Taxonomy" id="13333"/>
    <lineage>
        <taxon>Eukaryota</taxon>
        <taxon>Viridiplantae</taxon>
        <taxon>Streptophyta</taxon>
        <taxon>Embryophyta</taxon>
        <taxon>Tracheophyta</taxon>
        <taxon>Spermatophyta</taxon>
        <taxon>Magnoliopsida</taxon>
        <taxon>Amborellales</taxon>
        <taxon>Amborellaceae</taxon>
        <taxon>Amborella</taxon>
    </lineage>
</organism>
<accession>W1P7B8</accession>
<evidence type="ECO:0000256" key="1">
    <source>
        <dbReference type="SAM" id="MobiDB-lite"/>
    </source>
</evidence>
<evidence type="ECO:0000313" key="2">
    <source>
        <dbReference type="EMBL" id="ERN03491.1"/>
    </source>
</evidence>
<feature type="compositionally biased region" description="Polar residues" evidence="1">
    <location>
        <begin position="60"/>
        <end position="70"/>
    </location>
</feature>
<feature type="compositionally biased region" description="Basic and acidic residues" evidence="1">
    <location>
        <begin position="157"/>
        <end position="167"/>
    </location>
</feature>
<reference evidence="3" key="1">
    <citation type="journal article" date="2013" name="Science">
        <title>The Amborella genome and the evolution of flowering plants.</title>
        <authorList>
            <consortium name="Amborella Genome Project"/>
        </authorList>
    </citation>
    <scope>NUCLEOTIDE SEQUENCE [LARGE SCALE GENOMIC DNA]</scope>
</reference>
<dbReference type="HOGENOM" id="CLU_687623_0_0_1"/>
<proteinExistence type="predicted"/>
<dbReference type="EMBL" id="KI394358">
    <property type="protein sequence ID" value="ERN03491.1"/>
    <property type="molecule type" value="Genomic_DNA"/>
</dbReference>
<feature type="region of interest" description="Disordered" evidence="1">
    <location>
        <begin position="1"/>
        <end position="125"/>
    </location>
</feature>
<protein>
    <submittedName>
        <fullName evidence="2">Uncharacterized protein</fullName>
    </submittedName>
</protein>
<feature type="compositionally biased region" description="Polar residues" evidence="1">
    <location>
        <begin position="27"/>
        <end position="46"/>
    </location>
</feature>
<keyword evidence="3" id="KW-1185">Reference proteome</keyword>
<gene>
    <name evidence="2" type="ORF">AMTR_s00003p00269660</name>
</gene>
<sequence>MSPKLPGSVSSRSKHFRSRKGAEGKNFISQVHQLSSWREVDQQPTKTLRGITFSSSSTSKCGSNGLDNPESTLNSSTRSSTLQTKSSSSSSSSKSKLRSDSSENAQSILSSRTQSGTTTEMHQEPIVPEVSSSFLLAVRLSLRKSFTTRHAMRVEVKPSRLSKDSKESSNMSSIGSSLDLQRRARHSNARSKLKEDNSQMVRKACMKDMHTNDKTLNTGKNFNAHHPQGSSTIKRGKVVSAKRDDHEPISKVKTAKTGDHEPISMGQSAVSAGRLTYGHRATTFRKPLRTITTTETQNYKVEVVPKRITKVEMHPKKVTNIGKSQRAFVDGKENSVNGKGEVNPKRITNVSKSQRACVGGKEIAACSIHQNQKTSKCGLQVKTGNTLHDKKVSNNAFNFLT</sequence>
<feature type="region of interest" description="Disordered" evidence="1">
    <location>
        <begin position="222"/>
        <end position="248"/>
    </location>
</feature>
<name>W1P7B8_AMBTC</name>
<dbReference type="Gramene" id="ERN03491">
    <property type="protein sequence ID" value="ERN03491"/>
    <property type="gene ID" value="AMTR_s00003p00269660"/>
</dbReference>
<feature type="compositionally biased region" description="Polar residues" evidence="1">
    <location>
        <begin position="103"/>
        <end position="120"/>
    </location>
</feature>
<dbReference type="AlphaFoldDB" id="W1P7B8"/>
<evidence type="ECO:0000313" key="3">
    <source>
        <dbReference type="Proteomes" id="UP000017836"/>
    </source>
</evidence>
<feature type="region of interest" description="Disordered" evidence="1">
    <location>
        <begin position="157"/>
        <end position="197"/>
    </location>
</feature>
<feature type="compositionally biased region" description="Low complexity" evidence="1">
    <location>
        <begin position="71"/>
        <end position="94"/>
    </location>
</feature>